<gene>
    <name evidence="2" type="ORF">ACKI1S_16170</name>
</gene>
<feature type="compositionally biased region" description="Low complexity" evidence="1">
    <location>
        <begin position="32"/>
        <end position="64"/>
    </location>
</feature>
<dbReference type="RefSeq" id="WP_328736480.1">
    <property type="nucleotide sequence ID" value="NZ_JBJVMW010000004.1"/>
</dbReference>
<sequence length="209" mass="21917">MPDVTSGGEYRRAAQEQETAQPQGQGQGLGQWQGAAARPARNPAADPAAPTVDPTAAPAVDPVTGGRDPRPTVDPTAAPGGLPAGAVEDSDGIGAPRGTGAAHGAQGARTAEKPALLPHDECDKLSSRMQHAVAGFVDRPRDAVEEADHVLEDLAARFTDAVNSRRRTLRGSWQVTDDKKGDAATAADTEQLRLALRDYRELTDRLLHI</sequence>
<feature type="compositionally biased region" description="Low complexity" evidence="1">
    <location>
        <begin position="75"/>
        <end position="86"/>
    </location>
</feature>
<dbReference type="GeneID" id="93764999"/>
<reference evidence="2 3" key="1">
    <citation type="submission" date="2024-12" db="EMBL/GenBank/DDBJ databases">
        <title>Forecasting of Potato common scab and diversities of Pathogenic streptomyces spp. in china.</title>
        <authorList>
            <person name="Handique U."/>
            <person name="Wu J."/>
        </authorList>
    </citation>
    <scope>NUCLEOTIDE SEQUENCE [LARGE SCALE GENOMIC DNA]</scope>
    <source>
        <strain evidence="2 3">ZRIMU1585</strain>
    </source>
</reference>
<evidence type="ECO:0000313" key="3">
    <source>
        <dbReference type="Proteomes" id="UP001631993"/>
    </source>
</evidence>
<keyword evidence="3" id="KW-1185">Reference proteome</keyword>
<evidence type="ECO:0000313" key="2">
    <source>
        <dbReference type="EMBL" id="MFM9647670.1"/>
    </source>
</evidence>
<name>A0ABW9IJ51_STRGJ</name>
<accession>A0ABW9IJ51</accession>
<comment type="caution">
    <text evidence="2">The sequence shown here is derived from an EMBL/GenBank/DDBJ whole genome shotgun (WGS) entry which is preliminary data.</text>
</comment>
<feature type="region of interest" description="Disordered" evidence="1">
    <location>
        <begin position="1"/>
        <end position="117"/>
    </location>
</feature>
<protein>
    <submittedName>
        <fullName evidence="2">Uncharacterized protein</fullName>
    </submittedName>
</protein>
<proteinExistence type="predicted"/>
<dbReference type="Proteomes" id="UP001631993">
    <property type="component" value="Unassembled WGS sequence"/>
</dbReference>
<evidence type="ECO:0000256" key="1">
    <source>
        <dbReference type="SAM" id="MobiDB-lite"/>
    </source>
</evidence>
<organism evidence="2 3">
    <name type="scientific">Streptomyces galilaeus</name>
    <dbReference type="NCBI Taxonomy" id="33899"/>
    <lineage>
        <taxon>Bacteria</taxon>
        <taxon>Bacillati</taxon>
        <taxon>Actinomycetota</taxon>
        <taxon>Actinomycetes</taxon>
        <taxon>Kitasatosporales</taxon>
        <taxon>Streptomycetaceae</taxon>
        <taxon>Streptomyces</taxon>
    </lineage>
</organism>
<dbReference type="EMBL" id="JBJVNE010000007">
    <property type="protein sequence ID" value="MFM9647670.1"/>
    <property type="molecule type" value="Genomic_DNA"/>
</dbReference>